<keyword evidence="10" id="KW-1185">Reference proteome</keyword>
<evidence type="ECO:0000313" key="9">
    <source>
        <dbReference type="EMBL" id="ARK29367.1"/>
    </source>
</evidence>
<dbReference type="KEGG" id="bkw:BkAM31D_05585"/>
<evidence type="ECO:0000259" key="8">
    <source>
        <dbReference type="PROSITE" id="PS50850"/>
    </source>
</evidence>
<feature type="transmembrane region" description="Helical" evidence="7">
    <location>
        <begin position="172"/>
        <end position="197"/>
    </location>
</feature>
<feature type="transmembrane region" description="Helical" evidence="7">
    <location>
        <begin position="291"/>
        <end position="310"/>
    </location>
</feature>
<dbReference type="EMBL" id="CP020814">
    <property type="protein sequence ID" value="ARK29367.1"/>
    <property type="molecule type" value="Genomic_DNA"/>
</dbReference>
<gene>
    <name evidence="9" type="primary">ymfD_1</name>
    <name evidence="9" type="ORF">BkAM31D_05585</name>
</gene>
<reference evidence="9 10" key="1">
    <citation type="submission" date="2017-04" db="EMBL/GenBank/DDBJ databases">
        <title>Bacillus krulwichiae AM31D Genome sequencing and assembly.</title>
        <authorList>
            <person name="Krulwich T.A."/>
            <person name="Anastor L."/>
            <person name="Ehrlich R."/>
            <person name="Ehrlich G.D."/>
            <person name="Janto B."/>
        </authorList>
    </citation>
    <scope>NUCLEOTIDE SEQUENCE [LARGE SCALE GENOMIC DNA]</scope>
    <source>
        <strain evidence="9 10">AM31D</strain>
    </source>
</reference>
<evidence type="ECO:0000313" key="10">
    <source>
        <dbReference type="Proteomes" id="UP000193006"/>
    </source>
</evidence>
<dbReference type="PANTHER" id="PTHR43124">
    <property type="entry name" value="PURINE EFFLUX PUMP PBUE"/>
    <property type="match status" value="1"/>
</dbReference>
<feature type="transmembrane region" description="Helical" evidence="7">
    <location>
        <begin position="74"/>
        <end position="94"/>
    </location>
</feature>
<keyword evidence="4 7" id="KW-0812">Transmembrane</keyword>
<evidence type="ECO:0000256" key="4">
    <source>
        <dbReference type="ARBA" id="ARBA00022692"/>
    </source>
</evidence>
<dbReference type="Gene3D" id="1.20.1250.20">
    <property type="entry name" value="MFS general substrate transporter like domains"/>
    <property type="match status" value="1"/>
</dbReference>
<proteinExistence type="predicted"/>
<dbReference type="RefSeq" id="WP_085449739.1">
    <property type="nucleotide sequence ID" value="NZ_CP020814.1"/>
</dbReference>
<keyword evidence="5 7" id="KW-1133">Transmembrane helix</keyword>
<dbReference type="SUPFAM" id="SSF103473">
    <property type="entry name" value="MFS general substrate transporter"/>
    <property type="match status" value="1"/>
</dbReference>
<dbReference type="InterPro" id="IPR050189">
    <property type="entry name" value="MFS_Efflux_Transporters"/>
</dbReference>
<feature type="transmembrane region" description="Helical" evidence="7">
    <location>
        <begin position="148"/>
        <end position="166"/>
    </location>
</feature>
<evidence type="ECO:0000256" key="5">
    <source>
        <dbReference type="ARBA" id="ARBA00022989"/>
    </source>
</evidence>
<organism evidence="9 10">
    <name type="scientific">Halalkalibacter krulwichiae</name>
    <dbReference type="NCBI Taxonomy" id="199441"/>
    <lineage>
        <taxon>Bacteria</taxon>
        <taxon>Bacillati</taxon>
        <taxon>Bacillota</taxon>
        <taxon>Bacilli</taxon>
        <taxon>Bacillales</taxon>
        <taxon>Bacillaceae</taxon>
        <taxon>Halalkalibacter</taxon>
    </lineage>
</organism>
<evidence type="ECO:0000256" key="1">
    <source>
        <dbReference type="ARBA" id="ARBA00004651"/>
    </source>
</evidence>
<evidence type="ECO:0000256" key="7">
    <source>
        <dbReference type="SAM" id="Phobius"/>
    </source>
</evidence>
<feature type="transmembrane region" description="Helical" evidence="7">
    <location>
        <begin position="7"/>
        <end position="26"/>
    </location>
</feature>
<dbReference type="InterPro" id="IPR005829">
    <property type="entry name" value="Sugar_transporter_CS"/>
</dbReference>
<dbReference type="InterPro" id="IPR020846">
    <property type="entry name" value="MFS_dom"/>
</dbReference>
<dbReference type="GO" id="GO:0022857">
    <property type="term" value="F:transmembrane transporter activity"/>
    <property type="evidence" value="ECO:0007669"/>
    <property type="project" value="InterPro"/>
</dbReference>
<comment type="subcellular location">
    <subcellularLocation>
        <location evidence="1">Cell membrane</location>
        <topology evidence="1">Multi-pass membrane protein</topology>
    </subcellularLocation>
</comment>
<dbReference type="AlphaFoldDB" id="A0A1X9M7H8"/>
<dbReference type="InterPro" id="IPR036259">
    <property type="entry name" value="MFS_trans_sf"/>
</dbReference>
<dbReference type="PANTHER" id="PTHR43124:SF3">
    <property type="entry name" value="CHLORAMPHENICOL EFFLUX PUMP RV0191"/>
    <property type="match status" value="1"/>
</dbReference>
<dbReference type="STRING" id="199441.BkAM31D_05585"/>
<protein>
    <submittedName>
        <fullName evidence="9">Bacillibactin exporter</fullName>
    </submittedName>
</protein>
<evidence type="ECO:0000256" key="3">
    <source>
        <dbReference type="ARBA" id="ARBA00022475"/>
    </source>
</evidence>
<feature type="transmembrane region" description="Helical" evidence="7">
    <location>
        <begin position="251"/>
        <end position="270"/>
    </location>
</feature>
<name>A0A1X9M7H8_9BACI</name>
<dbReference type="PROSITE" id="PS50850">
    <property type="entry name" value="MFS"/>
    <property type="match status" value="1"/>
</dbReference>
<feature type="domain" description="Major facilitator superfamily (MFS) profile" evidence="8">
    <location>
        <begin position="8"/>
        <end position="356"/>
    </location>
</feature>
<sequence>MGARPGYIMFFIGLLPIIMVIGNSMFIPLLPQMQIDLAITTVEGGWLLTSFSIPAALLVPLGGILSDRFGRRKIALIALPIIMIGCFISAIATMKAEVTNAFQLMLIGRVIQGVGAGGVTPLAMAFISDIYHGEQRNRALGTIEVFNGIGKVISPIIGGVVLALSWSLSFVFLFAISLFALVGILLFVQTDATVSIDQVPYQKRKKNITYLFKIHWRWLLPIFFTGVIGMFLLFGYLFYFSYLLEMTIANSLWNGIFLAVPLFMLTIFSYMTGRGLKGKETQYKKVFSYGLLFMLIGALMIVILPLQWMAFLLSLMFFSAGFGMLLPAANSALASIVTKGERGQSFRFTRCCGFSV</sequence>
<dbReference type="PROSITE" id="PS00216">
    <property type="entry name" value="SUGAR_TRANSPORT_1"/>
    <property type="match status" value="1"/>
</dbReference>
<accession>A0A1X9M7H8</accession>
<dbReference type="GO" id="GO:0005886">
    <property type="term" value="C:plasma membrane"/>
    <property type="evidence" value="ECO:0007669"/>
    <property type="project" value="UniProtKB-SubCell"/>
</dbReference>
<feature type="transmembrane region" description="Helical" evidence="7">
    <location>
        <begin position="316"/>
        <end position="337"/>
    </location>
</feature>
<evidence type="ECO:0000256" key="6">
    <source>
        <dbReference type="ARBA" id="ARBA00023136"/>
    </source>
</evidence>
<feature type="transmembrane region" description="Helical" evidence="7">
    <location>
        <begin position="106"/>
        <end position="127"/>
    </location>
</feature>
<keyword evidence="3" id="KW-1003">Cell membrane</keyword>
<keyword evidence="6 7" id="KW-0472">Membrane</keyword>
<evidence type="ECO:0000256" key="2">
    <source>
        <dbReference type="ARBA" id="ARBA00022448"/>
    </source>
</evidence>
<dbReference type="Pfam" id="PF07690">
    <property type="entry name" value="MFS_1"/>
    <property type="match status" value="1"/>
</dbReference>
<dbReference type="Proteomes" id="UP000193006">
    <property type="component" value="Chromosome"/>
</dbReference>
<dbReference type="InterPro" id="IPR011701">
    <property type="entry name" value="MFS"/>
</dbReference>
<feature type="transmembrane region" description="Helical" evidence="7">
    <location>
        <begin position="218"/>
        <end position="239"/>
    </location>
</feature>
<keyword evidence="2" id="KW-0813">Transport</keyword>
<feature type="transmembrane region" description="Helical" evidence="7">
    <location>
        <begin position="46"/>
        <end position="65"/>
    </location>
</feature>